<dbReference type="RefSeq" id="WP_124966164.1">
    <property type="nucleotide sequence ID" value="NZ_RRAZ01000028.1"/>
</dbReference>
<dbReference type="Proteomes" id="UP000282125">
    <property type="component" value="Unassembled WGS sequence"/>
</dbReference>
<organism evidence="1 2">
    <name type="scientific">Falsigemmobacter faecalis</name>
    <dbReference type="NCBI Taxonomy" id="2488730"/>
    <lineage>
        <taxon>Bacteria</taxon>
        <taxon>Pseudomonadati</taxon>
        <taxon>Pseudomonadota</taxon>
        <taxon>Alphaproteobacteria</taxon>
        <taxon>Rhodobacterales</taxon>
        <taxon>Paracoccaceae</taxon>
        <taxon>Falsigemmobacter</taxon>
    </lineage>
</organism>
<keyword evidence="2" id="KW-1185">Reference proteome</keyword>
<reference evidence="1 2" key="1">
    <citation type="submission" date="2018-11" db="EMBL/GenBank/DDBJ databases">
        <title>Gemmobacter sp. nov., YIM 102744-1 draft genome.</title>
        <authorList>
            <person name="Li G."/>
            <person name="Jiang Y."/>
        </authorList>
    </citation>
    <scope>NUCLEOTIDE SEQUENCE [LARGE SCALE GENOMIC DNA]</scope>
    <source>
        <strain evidence="1 2">YIM 102744-1</strain>
    </source>
</reference>
<dbReference type="AlphaFoldDB" id="A0A3P3DCD5"/>
<comment type="caution">
    <text evidence="1">The sequence shown here is derived from an EMBL/GenBank/DDBJ whole genome shotgun (WGS) entry which is preliminary data.</text>
</comment>
<proteinExistence type="predicted"/>
<evidence type="ECO:0000313" key="1">
    <source>
        <dbReference type="EMBL" id="RRH71993.1"/>
    </source>
</evidence>
<dbReference type="EMBL" id="RRAZ01000028">
    <property type="protein sequence ID" value="RRH71993.1"/>
    <property type="molecule type" value="Genomic_DNA"/>
</dbReference>
<gene>
    <name evidence="1" type="ORF">EG244_15885</name>
</gene>
<name>A0A3P3DCD5_9RHOB</name>
<protein>
    <submittedName>
        <fullName evidence="1">Uncharacterized protein</fullName>
    </submittedName>
</protein>
<evidence type="ECO:0000313" key="2">
    <source>
        <dbReference type="Proteomes" id="UP000282125"/>
    </source>
</evidence>
<dbReference type="OrthoDB" id="7586141at2"/>
<sequence>MAAGFDPDGFWQLTPRLFSALMRGARGRIELQIDLQNRLAWQTAALSGAAFVGKLPAFEKVFPEHGGREVQPQTPEHQEGFLRALAAAWGATAIEAA</sequence>
<accession>A0A3P3DCD5</accession>